<comment type="catalytic activity">
    <reaction evidence="11">
        <text>L-phenylalanine = (E)-cinnamate + NH4(+)</text>
        <dbReference type="Rhea" id="RHEA:21384"/>
        <dbReference type="ChEBI" id="CHEBI:15669"/>
        <dbReference type="ChEBI" id="CHEBI:28938"/>
        <dbReference type="ChEBI" id="CHEBI:58095"/>
        <dbReference type="EC" id="4.3.1.24"/>
    </reaction>
</comment>
<comment type="subunit">
    <text evidence="4">Homotetramer.</text>
</comment>
<protein>
    <recommendedName>
        <fullName evidence="9 11">Phenylalanine ammonia-lyase</fullName>
        <ecNumber evidence="11">4.3.1.24</ecNumber>
    </recommendedName>
</protein>
<dbReference type="GO" id="GO:0006559">
    <property type="term" value="P:L-phenylalanine catabolic process"/>
    <property type="evidence" value="ECO:0007669"/>
    <property type="project" value="UniProtKB-KW"/>
</dbReference>
<dbReference type="Gene3D" id="1.10.274.20">
    <property type="entry name" value="Phenylalanine ammonia-lyase 1, domain 3"/>
    <property type="match status" value="1"/>
</dbReference>
<dbReference type="FunFam" id="1.10.275.10:FF:000009">
    <property type="entry name" value="Phenylalanine ammonia-lyase"/>
    <property type="match status" value="1"/>
</dbReference>
<feature type="region of interest" description="Disordered" evidence="12">
    <location>
        <begin position="54"/>
        <end position="82"/>
    </location>
</feature>
<dbReference type="STRING" id="4577.A0A1D6E5Y9"/>
<dbReference type="GO" id="GO:0045548">
    <property type="term" value="F:phenylalanine ammonia-lyase activity"/>
    <property type="evidence" value="ECO:0007669"/>
    <property type="project" value="UniProtKB-EC"/>
</dbReference>
<dbReference type="InParanoid" id="A0A1D6E5Y9"/>
<reference evidence="13" key="1">
    <citation type="submission" date="2015-12" db="EMBL/GenBank/DDBJ databases">
        <title>Update maize B73 reference genome by single molecule sequencing technologies.</title>
        <authorList>
            <consortium name="Maize Genome Sequencing Project"/>
            <person name="Ware D."/>
        </authorList>
    </citation>
    <scope>NUCLEOTIDE SEQUENCE [LARGE SCALE GENOMIC DNA]</scope>
    <source>
        <tissue evidence="13">Seedling</tissue>
    </source>
</reference>
<keyword evidence="8 10" id="KW-0456">Lyase</keyword>
<dbReference type="FunCoup" id="A0A1D6E5Y9">
    <property type="interactions" value="306"/>
</dbReference>
<keyword evidence="5" id="KW-0963">Cytoplasm</keyword>
<feature type="compositionally biased region" description="Basic residues" evidence="12">
    <location>
        <begin position="54"/>
        <end position="64"/>
    </location>
</feature>
<gene>
    <name evidence="13" type="ORF">ZEAMMB73_Zm00001d003016</name>
</gene>
<dbReference type="EC" id="4.3.1.24" evidence="11"/>
<dbReference type="SMR" id="A0A1D6E5Y9"/>
<dbReference type="PROSITE" id="PS00488">
    <property type="entry name" value="PAL_HISTIDASE"/>
    <property type="match status" value="1"/>
</dbReference>
<dbReference type="FunFam" id="1.10.274.20:FF:000001">
    <property type="entry name" value="Phenylalanine ammonia-lyase"/>
    <property type="match status" value="1"/>
</dbReference>
<comment type="similarity">
    <text evidence="3 10">Belongs to the PAL/histidase family.</text>
</comment>
<dbReference type="CDD" id="cd00332">
    <property type="entry name" value="PAL-HAL"/>
    <property type="match status" value="1"/>
</dbReference>
<comment type="subcellular location">
    <subcellularLocation>
        <location evidence="1 11">Cytoplasm</location>
    </subcellularLocation>
</comment>
<dbReference type="UniPathway" id="UPA00713">
    <property type="reaction ID" value="UER00725"/>
</dbReference>
<dbReference type="InterPro" id="IPR001106">
    <property type="entry name" value="Aromatic_Lyase"/>
</dbReference>
<dbReference type="Gene3D" id="1.20.200.10">
    <property type="entry name" value="Fumarase/aspartase (Central domain)"/>
    <property type="match status" value="1"/>
</dbReference>
<dbReference type="InterPro" id="IPR023144">
    <property type="entry name" value="Phe_NH3-lyase_shielding_dom_sf"/>
</dbReference>
<organism evidence="13">
    <name type="scientific">Zea mays</name>
    <name type="common">Maize</name>
    <dbReference type="NCBI Taxonomy" id="4577"/>
    <lineage>
        <taxon>Eukaryota</taxon>
        <taxon>Viridiplantae</taxon>
        <taxon>Streptophyta</taxon>
        <taxon>Embryophyta</taxon>
        <taxon>Tracheophyta</taxon>
        <taxon>Spermatophyta</taxon>
        <taxon>Magnoliopsida</taxon>
        <taxon>Liliopsida</taxon>
        <taxon>Poales</taxon>
        <taxon>Poaceae</taxon>
        <taxon>PACMAD clade</taxon>
        <taxon>Panicoideae</taxon>
        <taxon>Andropogonodae</taxon>
        <taxon>Andropogoneae</taxon>
        <taxon>Tripsacinae</taxon>
        <taxon>Zea</taxon>
    </lineage>
</organism>
<evidence type="ECO:0000256" key="7">
    <source>
        <dbReference type="ARBA" id="ARBA00023232"/>
    </source>
</evidence>
<dbReference type="EMBL" id="CM007648">
    <property type="protein sequence ID" value="ONM15883.1"/>
    <property type="molecule type" value="Genomic_DNA"/>
</dbReference>
<evidence type="ECO:0000256" key="2">
    <source>
        <dbReference type="ARBA" id="ARBA00005138"/>
    </source>
</evidence>
<feature type="compositionally biased region" description="Low complexity" evidence="12">
    <location>
        <begin position="1"/>
        <end position="14"/>
    </location>
</feature>
<keyword evidence="7" id="KW-0585">Phenylalanine catabolism</keyword>
<evidence type="ECO:0000256" key="6">
    <source>
        <dbReference type="ARBA" id="ARBA00023051"/>
    </source>
</evidence>
<evidence type="ECO:0000256" key="1">
    <source>
        <dbReference type="ARBA" id="ARBA00004496"/>
    </source>
</evidence>
<dbReference type="InterPro" id="IPR008948">
    <property type="entry name" value="L-Aspartase-like"/>
</dbReference>
<dbReference type="PANTHER" id="PTHR10362">
    <property type="entry name" value="HISTIDINE AMMONIA-LYASE"/>
    <property type="match status" value="1"/>
</dbReference>
<dbReference type="IntAct" id="A0A1D6E5Y9">
    <property type="interactions" value="3"/>
</dbReference>
<evidence type="ECO:0000256" key="4">
    <source>
        <dbReference type="ARBA" id="ARBA00011881"/>
    </source>
</evidence>
<feature type="region of interest" description="Disordered" evidence="12">
    <location>
        <begin position="1"/>
        <end position="24"/>
    </location>
</feature>
<name>A0A1D6E5Y9_MAIZE</name>
<evidence type="ECO:0000256" key="10">
    <source>
        <dbReference type="RuleBase" id="RU003954"/>
    </source>
</evidence>
<dbReference type="InterPro" id="IPR005922">
    <property type="entry name" value="Phe_NH3-lyase"/>
</dbReference>
<dbReference type="Gene3D" id="1.10.275.10">
    <property type="entry name" value="Fumarase/aspartase (N-terminal domain)"/>
    <property type="match status" value="1"/>
</dbReference>
<dbReference type="GO" id="GO:0009800">
    <property type="term" value="P:cinnamic acid biosynthetic process"/>
    <property type="evidence" value="ECO:0007669"/>
    <property type="project" value="UniProtKB-UniPathway"/>
</dbReference>
<evidence type="ECO:0000256" key="9">
    <source>
        <dbReference type="ARBA" id="ARBA00070019"/>
    </source>
</evidence>
<keyword evidence="6 11" id="KW-0587">Phenylpropanoid metabolism</keyword>
<sequence>MRSTTPLNSPTRSPTNPPTPGLSASPKPPLLLLVLVLVLLPYITASPPLHFPSRRAPKSIHHHSCLPSSSSATPHQHHHTHPLPAQMASNTAILESDPLNWGKAAAELTGSHLDEVKRMVAQFRDPVVKIEGSSLRVGQVAAVAAAKDASGVAVELDEEARPRVKASSEWILDCIAHGGDIYGVTTGFGGTSHRRTKDGAALQVELLRHLNAGIFGNGSDGHTLPSEVSRAAMLVRINTLLQGYSGIRFEILEAITKLINTGVSPCLPLRGTITASGDLVPLSYIAGLITGRPNAQAVTVDGRKVDAAEAFKAAGIEGGFFKLNPKEGLAIVNGTSVGSALAAMVCFDANVLAVLSEVLSAVFCEVMNGKPEYTDHLTHKLKHHPGSIEAAAIMEHILDGSSFMKHAKEVNAMDPLLKPKQDRYALRTSPQWLGPQIEVIRAATKSIEREVNSVNDNPVIDVHRGKALHGGNFQGTPIGVSMDNARLAVANIGKLMFAQFSELVNEFYNNGLTSNLAGSRNPSLDYGFKGTEIAMASYCSELQYLANPITNHVQSAEQHNQDVNSLGLVSARKTAEAVDILKLMSSTYMVALCQAVDLRHLEENLKSAVKSCVMAVARKVLTTSLGGDLHSARFSEKALLTAIDREAVYGYYDDPCSANSPLMKKIRAVLVDHALASGEAEKDASASVFSKINRFEEELREALPREMEAARVAFETGAAPIANRIKESRSYPLYRFIRQDLGAVYLTGEKLKSPGEECNKVFLALSEGKLIDPMLDCLKEWDGKPLPIC</sequence>
<dbReference type="FunFam" id="1.20.200.10:FF:000009">
    <property type="entry name" value="Phenylalanine ammonia-lyase"/>
    <property type="match status" value="1"/>
</dbReference>
<evidence type="ECO:0000256" key="8">
    <source>
        <dbReference type="ARBA" id="ARBA00023239"/>
    </source>
</evidence>
<evidence type="ECO:0000256" key="3">
    <source>
        <dbReference type="ARBA" id="ARBA00007238"/>
    </source>
</evidence>
<dbReference type="InterPro" id="IPR022313">
    <property type="entry name" value="Phe/His_NH3-lyase_AS"/>
</dbReference>
<comment type="pathway">
    <text evidence="2 11">Phenylpropanoid metabolism; trans-cinnamate biosynthesis; trans-cinnamate from L-phenylalanine: step 1/1.</text>
</comment>
<dbReference type="Pfam" id="PF00221">
    <property type="entry name" value="Lyase_aromatic"/>
    <property type="match status" value="1"/>
</dbReference>
<evidence type="ECO:0000256" key="12">
    <source>
        <dbReference type="SAM" id="MobiDB-lite"/>
    </source>
</evidence>
<evidence type="ECO:0000256" key="5">
    <source>
        <dbReference type="ARBA" id="ARBA00022490"/>
    </source>
</evidence>
<dbReference type="GO" id="GO:0005737">
    <property type="term" value="C:cytoplasm"/>
    <property type="evidence" value="ECO:0007669"/>
    <property type="project" value="UniProtKB-SubCell"/>
</dbReference>
<accession>A0A1D6E5Y9</accession>
<proteinExistence type="inferred from homology"/>
<dbReference type="NCBIfam" id="TIGR01226">
    <property type="entry name" value="phe_am_lyase"/>
    <property type="match status" value="1"/>
</dbReference>
<dbReference type="ExpressionAtlas" id="A0A1D6E5Y9">
    <property type="expression patterns" value="baseline and differential"/>
</dbReference>
<evidence type="ECO:0000256" key="11">
    <source>
        <dbReference type="RuleBase" id="RU003955"/>
    </source>
</evidence>
<evidence type="ECO:0000313" key="13">
    <source>
        <dbReference type="EMBL" id="ONM15883.1"/>
    </source>
</evidence>
<dbReference type="SUPFAM" id="SSF48557">
    <property type="entry name" value="L-aspartase-like"/>
    <property type="match status" value="1"/>
</dbReference>
<dbReference type="InterPro" id="IPR024083">
    <property type="entry name" value="Fumarase/histidase_N"/>
</dbReference>
<dbReference type="AlphaFoldDB" id="A0A1D6E5Y9"/>